<organism evidence="3 4">
    <name type="scientific">candidate division KSB3 bacterium</name>
    <dbReference type="NCBI Taxonomy" id="2044937"/>
    <lineage>
        <taxon>Bacteria</taxon>
        <taxon>candidate division KSB3</taxon>
    </lineage>
</organism>
<dbReference type="AlphaFoldDB" id="A0A9D5JVA5"/>
<dbReference type="GO" id="GO:0008610">
    <property type="term" value="P:lipid biosynthetic process"/>
    <property type="evidence" value="ECO:0007669"/>
    <property type="project" value="TreeGrafter"/>
</dbReference>
<dbReference type="PANTHER" id="PTHR11487">
    <property type="entry name" value="THIOESTERASE"/>
    <property type="match status" value="1"/>
</dbReference>
<evidence type="ECO:0000313" key="4">
    <source>
        <dbReference type="Proteomes" id="UP000649604"/>
    </source>
</evidence>
<evidence type="ECO:0000313" key="3">
    <source>
        <dbReference type="EMBL" id="MBD3324815.1"/>
    </source>
</evidence>
<dbReference type="Proteomes" id="UP000649604">
    <property type="component" value="Unassembled WGS sequence"/>
</dbReference>
<protein>
    <submittedName>
        <fullName evidence="3">Alpha/beta fold hydrolase</fullName>
    </submittedName>
</protein>
<evidence type="ECO:0000256" key="1">
    <source>
        <dbReference type="ARBA" id="ARBA00007169"/>
    </source>
</evidence>
<keyword evidence="3" id="KW-0378">Hydrolase</keyword>
<dbReference type="SUPFAM" id="SSF53474">
    <property type="entry name" value="alpha/beta-Hydrolases"/>
    <property type="match status" value="1"/>
</dbReference>
<dbReference type="Pfam" id="PF00975">
    <property type="entry name" value="Thioesterase"/>
    <property type="match status" value="1"/>
</dbReference>
<dbReference type="InterPro" id="IPR012223">
    <property type="entry name" value="TEII"/>
</dbReference>
<dbReference type="Gene3D" id="3.40.50.1820">
    <property type="entry name" value="alpha/beta hydrolase"/>
    <property type="match status" value="1"/>
</dbReference>
<accession>A0A9D5JVA5</accession>
<dbReference type="InterPro" id="IPR001031">
    <property type="entry name" value="Thioesterase"/>
</dbReference>
<feature type="domain" description="Thioesterase" evidence="2">
    <location>
        <begin position="8"/>
        <end position="230"/>
    </location>
</feature>
<comment type="similarity">
    <text evidence="1">Belongs to the thioesterase family.</text>
</comment>
<sequence>MHDPRNVRVFCLPFSGGNIYSYRKLEDHTAECIDLVPLELPGHGKRLGAPLLVELEAMVKDIFQQIVPAMQAPYALYGHSLGGILGYLVSQKLAKADKPLPVHLFVSGRQGPPIPSKDRDLHLLPQEEFIRRVVAYGGIPPEVAAEKDLMELFVPILKADFQAIAAYTYRPEPPLNLPITVMIGADEDITYAEALRWQDVTTQRIVVRQFPGNHFFIFDHLPEIGGIISQALSRSIT</sequence>
<dbReference type="GO" id="GO:0016787">
    <property type="term" value="F:hydrolase activity"/>
    <property type="evidence" value="ECO:0007669"/>
    <property type="project" value="UniProtKB-KW"/>
</dbReference>
<comment type="caution">
    <text evidence="3">The sequence shown here is derived from an EMBL/GenBank/DDBJ whole genome shotgun (WGS) entry which is preliminary data.</text>
</comment>
<evidence type="ECO:0000259" key="2">
    <source>
        <dbReference type="Pfam" id="PF00975"/>
    </source>
</evidence>
<dbReference type="PANTHER" id="PTHR11487:SF0">
    <property type="entry name" value="S-ACYL FATTY ACID SYNTHASE THIOESTERASE, MEDIUM CHAIN"/>
    <property type="match status" value="1"/>
</dbReference>
<dbReference type="EMBL" id="WJJP01000304">
    <property type="protein sequence ID" value="MBD3324815.1"/>
    <property type="molecule type" value="Genomic_DNA"/>
</dbReference>
<proteinExistence type="inferred from homology"/>
<name>A0A9D5JVA5_9BACT</name>
<reference evidence="3" key="1">
    <citation type="submission" date="2019-11" db="EMBL/GenBank/DDBJ databases">
        <title>Microbial mats filling the niche in hypersaline microbial mats.</title>
        <authorList>
            <person name="Wong H.L."/>
            <person name="Macleod F.I."/>
            <person name="White R.A. III"/>
            <person name="Burns B.P."/>
        </authorList>
    </citation>
    <scope>NUCLEOTIDE SEQUENCE</scope>
    <source>
        <strain evidence="3">Rbin_158</strain>
    </source>
</reference>
<dbReference type="InterPro" id="IPR029058">
    <property type="entry name" value="AB_hydrolase_fold"/>
</dbReference>
<gene>
    <name evidence="3" type="ORF">GF339_09540</name>
</gene>